<dbReference type="InterPro" id="IPR002541">
    <property type="entry name" value="Cyt_c_assembly"/>
</dbReference>
<organism evidence="1 2">
    <name type="scientific">Kangiella profundi</name>
    <dbReference type="NCBI Taxonomy" id="1561924"/>
    <lineage>
        <taxon>Bacteria</taxon>
        <taxon>Pseudomonadati</taxon>
        <taxon>Pseudomonadota</taxon>
        <taxon>Gammaproteobacteria</taxon>
        <taxon>Kangiellales</taxon>
        <taxon>Kangiellaceae</taxon>
        <taxon>Kangiella</taxon>
    </lineage>
</organism>
<evidence type="ECO:0000313" key="1">
    <source>
        <dbReference type="EMBL" id="AUD78414.1"/>
    </source>
</evidence>
<gene>
    <name evidence="1" type="ORF">CW740_03775</name>
</gene>
<name>A0A2K9AHI5_9GAMM</name>
<dbReference type="Pfam" id="PF01578">
    <property type="entry name" value="Cytochrom_C_asm"/>
    <property type="match status" value="1"/>
</dbReference>
<evidence type="ECO:0000313" key="2">
    <source>
        <dbReference type="Proteomes" id="UP000232693"/>
    </source>
</evidence>
<proteinExistence type="predicted"/>
<dbReference type="AlphaFoldDB" id="A0A2K9AHI5"/>
<dbReference type="OrthoDB" id="9780793at2"/>
<keyword evidence="2" id="KW-1185">Reference proteome</keyword>
<protein>
    <submittedName>
        <fullName evidence="1">Cytochrome c assembly protein</fullName>
    </submittedName>
</protein>
<dbReference type="KEGG" id="kpd:CW740_03775"/>
<reference evidence="1 2" key="1">
    <citation type="submission" date="2017-12" db="EMBL/GenBank/DDBJ databases">
        <title>Kangiella profundi FT102 completed genome.</title>
        <authorList>
            <person name="Xu J."/>
            <person name="Wang J."/>
            <person name="Lu Y."/>
        </authorList>
    </citation>
    <scope>NUCLEOTIDE SEQUENCE [LARGE SCALE GENOMIC DNA]</scope>
    <source>
        <strain evidence="1 2">FT102</strain>
    </source>
</reference>
<dbReference type="EMBL" id="CP025120">
    <property type="protein sequence ID" value="AUD78414.1"/>
    <property type="molecule type" value="Genomic_DNA"/>
</dbReference>
<sequence>MLIDIITGLSYLVLAVFFILRLNHPDKEVPEWGKWLPLAPIALHLYALYLAIETGTGQNLSLFNTLSLVSLIMVLLIAIYRFNHQTPHLMLYACLFAGFVSLLNIVPEKPNIIMLKGNALAFWHIWLSVIGFSLLLIATFQSILLLFLHKKLRSRPASIHPLLPPLMQMEQFLSALVLSGIISLGIALILGFMQPDTALRAQSLHKIVLSALAWFSFCTFYLGYKLSRLSGIRFARLCIIAFVILALGYVGSKLVLDYILQRG</sequence>
<dbReference type="GO" id="GO:0020037">
    <property type="term" value="F:heme binding"/>
    <property type="evidence" value="ECO:0007669"/>
    <property type="project" value="InterPro"/>
</dbReference>
<dbReference type="GO" id="GO:0017004">
    <property type="term" value="P:cytochrome complex assembly"/>
    <property type="evidence" value="ECO:0007669"/>
    <property type="project" value="InterPro"/>
</dbReference>
<dbReference type="GO" id="GO:0005886">
    <property type="term" value="C:plasma membrane"/>
    <property type="evidence" value="ECO:0007669"/>
    <property type="project" value="TreeGrafter"/>
</dbReference>
<dbReference type="Proteomes" id="UP000232693">
    <property type="component" value="Chromosome"/>
</dbReference>
<dbReference type="RefSeq" id="WP_106646285.1">
    <property type="nucleotide sequence ID" value="NZ_BMGO01000002.1"/>
</dbReference>
<accession>A0A2K9AHI5</accession>
<dbReference type="PANTHER" id="PTHR38034:SF1">
    <property type="entry name" value="INNER MEMBRANE PROTEIN YPJD"/>
    <property type="match status" value="1"/>
</dbReference>
<dbReference type="PANTHER" id="PTHR38034">
    <property type="entry name" value="INNER MEMBRANE PROTEIN YPJD"/>
    <property type="match status" value="1"/>
</dbReference>
<dbReference type="InterPro" id="IPR052372">
    <property type="entry name" value="YpjD/HemX"/>
</dbReference>